<accession>A0A172TUH5</accession>
<sequence>MRLLLILGLLITGTTVQAQLQMAKVVGKNADKYKLGFGAFAYYDFPLNEVGNQSARLELMDLAFFPVKNKDVDASAAYVSIKLGYKHIFSETKTGFYLEPQAGYCRVVVAAPNESEASHGDGIAAALEGGYSLEVGQAGNVLNFGLKYETDRAGKEHTLSSVGLRLSYSFNLFRRRE</sequence>
<dbReference type="EMBL" id="CP011390">
    <property type="protein sequence ID" value="ANE50397.1"/>
    <property type="molecule type" value="Genomic_DNA"/>
</dbReference>
<reference evidence="2 3" key="2">
    <citation type="journal article" date="2016" name="Int. J. Syst. Evol. Microbiol.">
        <title>Flavisolibacter tropicus sp. nov., isolated from tropical soil.</title>
        <authorList>
            <person name="Lee J.J."/>
            <person name="Kang M.S."/>
            <person name="Kim G.S."/>
            <person name="Lee C.S."/>
            <person name="Lim S."/>
            <person name="Lee J."/>
            <person name="Roh S.H."/>
            <person name="Kang H."/>
            <person name="Ha J.M."/>
            <person name="Bae S."/>
            <person name="Jung H.Y."/>
            <person name="Kim M.K."/>
        </authorList>
    </citation>
    <scope>NUCLEOTIDE SEQUENCE [LARGE SCALE GENOMIC DNA]</scope>
    <source>
        <strain evidence="2 3">LCS9</strain>
    </source>
</reference>
<evidence type="ECO:0000313" key="2">
    <source>
        <dbReference type="EMBL" id="ANE50397.1"/>
    </source>
</evidence>
<name>A0A172TUH5_9BACT</name>
<dbReference type="OrthoDB" id="670569at2"/>
<evidence type="ECO:0000256" key="1">
    <source>
        <dbReference type="SAM" id="SignalP"/>
    </source>
</evidence>
<evidence type="ECO:0008006" key="4">
    <source>
        <dbReference type="Google" id="ProtNLM"/>
    </source>
</evidence>
<dbReference type="Proteomes" id="UP000077177">
    <property type="component" value="Chromosome"/>
</dbReference>
<organism evidence="2 3">
    <name type="scientific">Flavisolibacter tropicus</name>
    <dbReference type="NCBI Taxonomy" id="1492898"/>
    <lineage>
        <taxon>Bacteria</taxon>
        <taxon>Pseudomonadati</taxon>
        <taxon>Bacteroidota</taxon>
        <taxon>Chitinophagia</taxon>
        <taxon>Chitinophagales</taxon>
        <taxon>Chitinophagaceae</taxon>
        <taxon>Flavisolibacter</taxon>
    </lineage>
</organism>
<keyword evidence="3" id="KW-1185">Reference proteome</keyword>
<protein>
    <recommendedName>
        <fullName evidence="4">Outer membrane protein beta-barrel domain-containing protein</fullName>
    </recommendedName>
</protein>
<feature type="signal peptide" evidence="1">
    <location>
        <begin position="1"/>
        <end position="18"/>
    </location>
</feature>
<dbReference type="KEGG" id="fla:SY85_07715"/>
<dbReference type="AlphaFoldDB" id="A0A172TUH5"/>
<feature type="chain" id="PRO_5008001163" description="Outer membrane protein beta-barrel domain-containing protein" evidence="1">
    <location>
        <begin position="19"/>
        <end position="177"/>
    </location>
</feature>
<gene>
    <name evidence="2" type="ORF">SY85_07715</name>
</gene>
<keyword evidence="1" id="KW-0732">Signal</keyword>
<proteinExistence type="predicted"/>
<evidence type="ECO:0000313" key="3">
    <source>
        <dbReference type="Proteomes" id="UP000077177"/>
    </source>
</evidence>
<reference evidence="3" key="1">
    <citation type="submission" date="2015-01" db="EMBL/GenBank/DDBJ databases">
        <title>Flavisolibacter sp./LCS9/ whole genome sequencing.</title>
        <authorList>
            <person name="Kim M.K."/>
            <person name="Srinivasan S."/>
            <person name="Lee J.-J."/>
        </authorList>
    </citation>
    <scope>NUCLEOTIDE SEQUENCE [LARGE SCALE GENOMIC DNA]</scope>
    <source>
        <strain evidence="3">LCS9</strain>
    </source>
</reference>
<dbReference type="RefSeq" id="WP_066403178.1">
    <property type="nucleotide sequence ID" value="NZ_CP011390.1"/>
</dbReference>